<dbReference type="PANTHER" id="PTHR43550:SF3">
    <property type="entry name" value="3-KETODIHYDROSPHINGOSINE REDUCTASE"/>
    <property type="match status" value="1"/>
</dbReference>
<evidence type="ECO:0000256" key="1">
    <source>
        <dbReference type="SAM" id="SignalP"/>
    </source>
</evidence>
<dbReference type="AlphaFoldDB" id="A0AAQ3KU60"/>
<dbReference type="Gene3D" id="3.40.50.720">
    <property type="entry name" value="NAD(P)-binding Rossmann-like Domain"/>
    <property type="match status" value="1"/>
</dbReference>
<reference evidence="2 3" key="1">
    <citation type="submission" date="2023-10" db="EMBL/GenBank/DDBJ databases">
        <title>Chromosome-scale genome assembly provides insights into flower coloration mechanisms of Canna indica.</title>
        <authorList>
            <person name="Li C."/>
        </authorList>
    </citation>
    <scope>NUCLEOTIDE SEQUENCE [LARGE SCALE GENOMIC DNA]</scope>
    <source>
        <tissue evidence="2">Flower</tissue>
    </source>
</reference>
<proteinExistence type="predicted"/>
<dbReference type="GO" id="GO:0030148">
    <property type="term" value="P:sphingolipid biosynthetic process"/>
    <property type="evidence" value="ECO:0007669"/>
    <property type="project" value="TreeGrafter"/>
</dbReference>
<dbReference type="Pfam" id="PF00106">
    <property type="entry name" value="adh_short"/>
    <property type="match status" value="1"/>
</dbReference>
<dbReference type="InterPro" id="IPR002347">
    <property type="entry name" value="SDR_fam"/>
</dbReference>
<name>A0AAQ3KU60_9LILI</name>
<dbReference type="GO" id="GO:0005789">
    <property type="term" value="C:endoplasmic reticulum membrane"/>
    <property type="evidence" value="ECO:0007669"/>
    <property type="project" value="TreeGrafter"/>
</dbReference>
<dbReference type="GO" id="GO:0006666">
    <property type="term" value="P:3-keto-sphinganine metabolic process"/>
    <property type="evidence" value="ECO:0007669"/>
    <property type="project" value="TreeGrafter"/>
</dbReference>
<keyword evidence="1" id="KW-0732">Signal</keyword>
<dbReference type="InterPro" id="IPR036291">
    <property type="entry name" value="NAD(P)-bd_dom_sf"/>
</dbReference>
<dbReference type="EMBL" id="CP136896">
    <property type="protein sequence ID" value="WOL13148.1"/>
    <property type="molecule type" value="Genomic_DNA"/>
</dbReference>
<accession>A0AAQ3KU60</accession>
<organism evidence="2 3">
    <name type="scientific">Canna indica</name>
    <name type="common">Indian-shot</name>
    <dbReference type="NCBI Taxonomy" id="4628"/>
    <lineage>
        <taxon>Eukaryota</taxon>
        <taxon>Viridiplantae</taxon>
        <taxon>Streptophyta</taxon>
        <taxon>Embryophyta</taxon>
        <taxon>Tracheophyta</taxon>
        <taxon>Spermatophyta</taxon>
        <taxon>Magnoliopsida</taxon>
        <taxon>Liliopsida</taxon>
        <taxon>Zingiberales</taxon>
        <taxon>Cannaceae</taxon>
        <taxon>Canna</taxon>
    </lineage>
</organism>
<keyword evidence="3" id="KW-1185">Reference proteome</keyword>
<feature type="chain" id="PRO_5042855616" evidence="1">
    <location>
        <begin position="24"/>
        <end position="209"/>
    </location>
</feature>
<sequence length="209" mass="22804">MNPHRLNHRAKLIALSLLLPLLAAPLAFLVRSRSARIPVKDRHVFISGGSSGIGLALARQATVEGARVSILARSAARLQEARDSIRLATGAVVAIFSADVLHTDAVAKAVEATRVIDMLVCNHVVFKPQELEKRESEEVRLMVEVNVMDTFHLINATLLSMKQRTKATGLPAFIGLVEHARLHARGVELLVRARAYNQGSRRDTVVACT</sequence>
<gene>
    <name evidence="2" type="ORF">Cni_G21917</name>
</gene>
<protein>
    <submittedName>
        <fullName evidence="2">Uncharacterized protein</fullName>
    </submittedName>
</protein>
<dbReference type="PANTHER" id="PTHR43550">
    <property type="entry name" value="3-KETODIHYDROSPHINGOSINE REDUCTASE"/>
    <property type="match status" value="1"/>
</dbReference>
<evidence type="ECO:0000313" key="2">
    <source>
        <dbReference type="EMBL" id="WOL13148.1"/>
    </source>
</evidence>
<dbReference type="Proteomes" id="UP001327560">
    <property type="component" value="Chromosome 7"/>
</dbReference>
<dbReference type="SUPFAM" id="SSF51735">
    <property type="entry name" value="NAD(P)-binding Rossmann-fold domains"/>
    <property type="match status" value="1"/>
</dbReference>
<feature type="signal peptide" evidence="1">
    <location>
        <begin position="1"/>
        <end position="23"/>
    </location>
</feature>
<dbReference type="GO" id="GO:0047560">
    <property type="term" value="F:3-dehydrosphinganine reductase activity"/>
    <property type="evidence" value="ECO:0007669"/>
    <property type="project" value="TreeGrafter"/>
</dbReference>
<evidence type="ECO:0000313" key="3">
    <source>
        <dbReference type="Proteomes" id="UP001327560"/>
    </source>
</evidence>